<feature type="non-terminal residue" evidence="1">
    <location>
        <position position="61"/>
    </location>
</feature>
<name>A0A382C818_9ZZZZ</name>
<protein>
    <submittedName>
        <fullName evidence="1">Uncharacterized protein</fullName>
    </submittedName>
</protein>
<proteinExistence type="predicted"/>
<dbReference type="EMBL" id="UINC01033242">
    <property type="protein sequence ID" value="SVB22206.1"/>
    <property type="molecule type" value="Genomic_DNA"/>
</dbReference>
<dbReference type="Gene3D" id="2.60.120.10">
    <property type="entry name" value="Jelly Rolls"/>
    <property type="match status" value="1"/>
</dbReference>
<sequence>MDVQSDHIKTQGEQTTFSTNYGQDAVWKDGLRDFFEYRDLGVVEATGGRVKAHILRVREGG</sequence>
<dbReference type="InterPro" id="IPR014710">
    <property type="entry name" value="RmlC-like_jellyroll"/>
</dbReference>
<gene>
    <name evidence="1" type="ORF">METZ01_LOCUS175060</name>
</gene>
<evidence type="ECO:0000313" key="1">
    <source>
        <dbReference type="EMBL" id="SVB22206.1"/>
    </source>
</evidence>
<reference evidence="1" key="1">
    <citation type="submission" date="2018-05" db="EMBL/GenBank/DDBJ databases">
        <authorList>
            <person name="Lanie J.A."/>
            <person name="Ng W.-L."/>
            <person name="Kazmierczak K.M."/>
            <person name="Andrzejewski T.M."/>
            <person name="Davidsen T.M."/>
            <person name="Wayne K.J."/>
            <person name="Tettelin H."/>
            <person name="Glass J.I."/>
            <person name="Rusch D."/>
            <person name="Podicherti R."/>
            <person name="Tsui H.-C.T."/>
            <person name="Winkler M.E."/>
        </authorList>
    </citation>
    <scope>NUCLEOTIDE SEQUENCE</scope>
</reference>
<accession>A0A382C818</accession>
<organism evidence="1">
    <name type="scientific">marine metagenome</name>
    <dbReference type="NCBI Taxonomy" id="408172"/>
    <lineage>
        <taxon>unclassified sequences</taxon>
        <taxon>metagenomes</taxon>
        <taxon>ecological metagenomes</taxon>
    </lineage>
</organism>
<dbReference type="AlphaFoldDB" id="A0A382C818"/>